<dbReference type="STRING" id="206665.SAMN04488516_10720"/>
<feature type="active site" description="Proton donor" evidence="2">
    <location>
        <position position="41"/>
    </location>
</feature>
<dbReference type="InterPro" id="IPR004175">
    <property type="entry name" value="RNA_CPDase"/>
</dbReference>
<dbReference type="Proteomes" id="UP000199602">
    <property type="component" value="Unassembled WGS sequence"/>
</dbReference>
<dbReference type="GO" id="GO:0016874">
    <property type="term" value="F:ligase activity"/>
    <property type="evidence" value="ECO:0007669"/>
    <property type="project" value="UniProtKB-KW"/>
</dbReference>
<dbReference type="EC" id="3.1.4.58" evidence="2"/>
<dbReference type="EMBL" id="FNIN01000007">
    <property type="protein sequence ID" value="SDN78720.1"/>
    <property type="molecule type" value="Genomic_DNA"/>
</dbReference>
<dbReference type="SUPFAM" id="SSF55144">
    <property type="entry name" value="LigT-like"/>
    <property type="match status" value="1"/>
</dbReference>
<gene>
    <name evidence="4" type="ORF">SAMN04488516_10720</name>
</gene>
<dbReference type="GO" id="GO:0008664">
    <property type="term" value="F:RNA 2',3'-cyclic 3'-phosphodiesterase activity"/>
    <property type="evidence" value="ECO:0007669"/>
    <property type="project" value="UniProtKB-EC"/>
</dbReference>
<evidence type="ECO:0000313" key="5">
    <source>
        <dbReference type="Proteomes" id="UP000199602"/>
    </source>
</evidence>
<feature type="domain" description="Phosphoesterase HXTX" evidence="3">
    <location>
        <begin position="15"/>
        <end position="90"/>
    </location>
</feature>
<keyword evidence="1 2" id="KW-0378">Hydrolase</keyword>
<evidence type="ECO:0000259" key="3">
    <source>
        <dbReference type="Pfam" id="PF02834"/>
    </source>
</evidence>
<accession>A0A1H0E8J2</accession>
<dbReference type="AlphaFoldDB" id="A0A1H0E8J2"/>
<feature type="active site" description="Proton acceptor" evidence="2">
    <location>
        <position position="125"/>
    </location>
</feature>
<sequence length="181" mass="21808">MRVFLGLPIDKDFEQAVVDQLGNWKNKFKSRLSWIKKGNYHLTLKFLGEVEENVVEKLKQELLKIEFMPFKLQVKKIGFFYSQRKVRVVWIGFQEELELKDYFSKIDGICFDLGFEREKREYIPHLTLARVKFFEPSDPWKNFQQALNKFEWPQLKLKKLVLWQSKLTPQGPFYTPLLELK</sequence>
<dbReference type="InterPro" id="IPR014051">
    <property type="entry name" value="Phosphoesterase_HXTX"/>
</dbReference>
<reference evidence="4 5" key="1">
    <citation type="submission" date="2016-10" db="EMBL/GenBank/DDBJ databases">
        <authorList>
            <person name="de Groot N.N."/>
        </authorList>
    </citation>
    <scope>NUCLEOTIDE SEQUENCE [LARGE SCALE GENOMIC DNA]</scope>
    <source>
        <strain evidence="4 5">DSM 15269</strain>
    </source>
</reference>
<dbReference type="HAMAP" id="MF_01940">
    <property type="entry name" value="RNA_CPDase"/>
    <property type="match status" value="1"/>
</dbReference>
<protein>
    <recommendedName>
        <fullName evidence="2">RNA 2',3'-cyclic phosphodiesterase</fullName>
        <shortName evidence="2">RNA 2',3'-CPDase</shortName>
        <ecNumber evidence="2">3.1.4.58</ecNumber>
    </recommendedName>
</protein>
<comment type="catalytic activity">
    <reaction evidence="2">
        <text>a 3'-end 2',3'-cyclophospho-ribonucleotide-RNA + H2O = a 3'-end 2'-phospho-ribonucleotide-RNA + H(+)</text>
        <dbReference type="Rhea" id="RHEA:11828"/>
        <dbReference type="Rhea" id="RHEA-COMP:10464"/>
        <dbReference type="Rhea" id="RHEA-COMP:17353"/>
        <dbReference type="ChEBI" id="CHEBI:15377"/>
        <dbReference type="ChEBI" id="CHEBI:15378"/>
        <dbReference type="ChEBI" id="CHEBI:83064"/>
        <dbReference type="ChEBI" id="CHEBI:173113"/>
        <dbReference type="EC" id="3.1.4.58"/>
    </reaction>
</comment>
<dbReference type="NCBIfam" id="TIGR02258">
    <property type="entry name" value="2_5_ligase"/>
    <property type="match status" value="1"/>
</dbReference>
<dbReference type="Gene3D" id="3.90.1140.10">
    <property type="entry name" value="Cyclic phosphodiesterase"/>
    <property type="match status" value="1"/>
</dbReference>
<name>A0A1H0E8J2_9BACT</name>
<organism evidence="4 5">
    <name type="scientific">Desulfonauticus submarinus</name>
    <dbReference type="NCBI Taxonomy" id="206665"/>
    <lineage>
        <taxon>Bacteria</taxon>
        <taxon>Pseudomonadati</taxon>
        <taxon>Thermodesulfobacteriota</taxon>
        <taxon>Desulfovibrionia</taxon>
        <taxon>Desulfovibrionales</taxon>
        <taxon>Desulfonauticaceae</taxon>
        <taxon>Desulfonauticus</taxon>
    </lineage>
</organism>
<feature type="short sequence motif" description="HXTX 2" evidence="2">
    <location>
        <begin position="125"/>
        <end position="128"/>
    </location>
</feature>
<keyword evidence="4" id="KW-0436">Ligase</keyword>
<comment type="similarity">
    <text evidence="2">Belongs to the 2H phosphoesterase superfamily. ThpR family.</text>
</comment>
<dbReference type="PANTHER" id="PTHR35561:SF1">
    <property type="entry name" value="RNA 2',3'-CYCLIC PHOSPHODIESTERASE"/>
    <property type="match status" value="1"/>
</dbReference>
<dbReference type="GO" id="GO:0004113">
    <property type="term" value="F:2',3'-cyclic-nucleotide 3'-phosphodiesterase activity"/>
    <property type="evidence" value="ECO:0007669"/>
    <property type="project" value="InterPro"/>
</dbReference>
<keyword evidence="5" id="KW-1185">Reference proteome</keyword>
<dbReference type="PANTHER" id="PTHR35561">
    <property type="entry name" value="RNA 2',3'-CYCLIC PHOSPHODIESTERASE"/>
    <property type="match status" value="1"/>
</dbReference>
<feature type="short sequence motif" description="HXTX 1" evidence="2">
    <location>
        <begin position="41"/>
        <end position="44"/>
    </location>
</feature>
<evidence type="ECO:0000313" key="4">
    <source>
        <dbReference type="EMBL" id="SDN78720.1"/>
    </source>
</evidence>
<comment type="function">
    <text evidence="2">Hydrolyzes RNA 2',3'-cyclic phosphodiester to an RNA 2'-phosphomonoester.</text>
</comment>
<dbReference type="Pfam" id="PF02834">
    <property type="entry name" value="LigT_PEase"/>
    <property type="match status" value="2"/>
</dbReference>
<proteinExistence type="inferred from homology"/>
<evidence type="ECO:0000256" key="2">
    <source>
        <dbReference type="HAMAP-Rule" id="MF_01940"/>
    </source>
</evidence>
<feature type="domain" description="Phosphoesterase HXTX" evidence="3">
    <location>
        <begin position="98"/>
        <end position="174"/>
    </location>
</feature>
<dbReference type="InterPro" id="IPR009097">
    <property type="entry name" value="Cyclic_Pdiesterase"/>
</dbReference>
<evidence type="ECO:0000256" key="1">
    <source>
        <dbReference type="ARBA" id="ARBA00022801"/>
    </source>
</evidence>